<keyword evidence="2" id="KW-1185">Reference proteome</keyword>
<evidence type="ECO:0000313" key="1">
    <source>
        <dbReference type="EMBL" id="MFD1066979.1"/>
    </source>
</evidence>
<dbReference type="Pfam" id="PF04025">
    <property type="entry name" value="RemA-like"/>
    <property type="match status" value="1"/>
</dbReference>
<organism evidence="1 2">
    <name type="scientific">Oceanobacillus locisalsi</name>
    <dbReference type="NCBI Taxonomy" id="546107"/>
    <lineage>
        <taxon>Bacteria</taxon>
        <taxon>Bacillati</taxon>
        <taxon>Bacillota</taxon>
        <taxon>Bacilli</taxon>
        <taxon>Bacillales</taxon>
        <taxon>Bacillaceae</taxon>
        <taxon>Oceanobacillus</taxon>
    </lineage>
</organism>
<proteinExistence type="predicted"/>
<dbReference type="NCBIfam" id="NF046065">
    <property type="entry name" value="MtxRegRemB"/>
    <property type="match status" value="1"/>
</dbReference>
<dbReference type="InterPro" id="IPR007169">
    <property type="entry name" value="RemA-like"/>
</dbReference>
<comment type="caution">
    <text evidence="1">The sequence shown here is derived from an EMBL/GenBank/DDBJ whole genome shotgun (WGS) entry which is preliminary data.</text>
</comment>
<dbReference type="RefSeq" id="WP_379592816.1">
    <property type="nucleotide sequence ID" value="NZ_JBHTKK010000016.1"/>
</dbReference>
<dbReference type="Proteomes" id="UP001597041">
    <property type="component" value="Unassembled WGS sequence"/>
</dbReference>
<protein>
    <submittedName>
        <fullName evidence="1">Extracellular matrix regulator RemB</fullName>
    </submittedName>
</protein>
<gene>
    <name evidence="1" type="primary">remB</name>
    <name evidence="1" type="ORF">ACFQ19_13195</name>
</gene>
<name>A0ABW3NHE4_9BACI</name>
<accession>A0ABW3NHE4</accession>
<evidence type="ECO:0000313" key="2">
    <source>
        <dbReference type="Proteomes" id="UP001597041"/>
    </source>
</evidence>
<dbReference type="EMBL" id="JBHTKK010000016">
    <property type="protein sequence ID" value="MFD1066979.1"/>
    <property type="molecule type" value="Genomic_DNA"/>
</dbReference>
<sequence>MFIHIGDDNVIQSREVVSIIDYELYTNTTGIYQMIQGWKRQNKVTGPEEEAKSIMITADHIYFSSLSVATLRKRTGILTTISNLDDYSEE</sequence>
<reference evidence="2" key="1">
    <citation type="journal article" date="2019" name="Int. J. Syst. Evol. Microbiol.">
        <title>The Global Catalogue of Microorganisms (GCM) 10K type strain sequencing project: providing services to taxonomists for standard genome sequencing and annotation.</title>
        <authorList>
            <consortium name="The Broad Institute Genomics Platform"/>
            <consortium name="The Broad Institute Genome Sequencing Center for Infectious Disease"/>
            <person name="Wu L."/>
            <person name="Ma J."/>
        </authorList>
    </citation>
    <scope>NUCLEOTIDE SEQUENCE [LARGE SCALE GENOMIC DNA]</scope>
    <source>
        <strain evidence="2">CCUG 56608</strain>
    </source>
</reference>